<protein>
    <recommendedName>
        <fullName evidence="2">leucine--tRNA ligase</fullName>
        <ecNumber evidence="2">6.1.1.4</ecNumber>
    </recommendedName>
    <alternativeName>
        <fullName evidence="8">Leucyl-tRNA synthetase</fullName>
    </alternativeName>
</protein>
<dbReference type="SUPFAM" id="SSF47323">
    <property type="entry name" value="Anticodon-binding domain of a subclass of class I aminoacyl-tRNA synthetases"/>
    <property type="match status" value="1"/>
</dbReference>
<dbReference type="GeneID" id="17283370"/>
<dbReference type="Gene3D" id="1.10.730.10">
    <property type="entry name" value="Isoleucyl-tRNA Synthetase, Domain 1"/>
    <property type="match status" value="1"/>
</dbReference>
<evidence type="ECO:0000256" key="4">
    <source>
        <dbReference type="ARBA" id="ARBA00022741"/>
    </source>
</evidence>
<keyword evidence="13" id="KW-1185">Reference proteome</keyword>
<dbReference type="RefSeq" id="XP_005790529.1">
    <property type="nucleotide sequence ID" value="XM_005790472.1"/>
</dbReference>
<comment type="similarity">
    <text evidence="1 9">Belongs to the class-I aminoacyl-tRNA synthetase family.</text>
</comment>
<dbReference type="GO" id="GO:0004823">
    <property type="term" value="F:leucine-tRNA ligase activity"/>
    <property type="evidence" value="ECO:0007669"/>
    <property type="project" value="UniProtKB-EC"/>
</dbReference>
<dbReference type="Gene3D" id="3.40.50.620">
    <property type="entry name" value="HUPs"/>
    <property type="match status" value="2"/>
</dbReference>
<dbReference type="OMA" id="KPTCLME"/>
<feature type="compositionally biased region" description="Low complexity" evidence="10">
    <location>
        <begin position="757"/>
        <end position="771"/>
    </location>
</feature>
<evidence type="ECO:0000256" key="10">
    <source>
        <dbReference type="SAM" id="MobiDB-lite"/>
    </source>
</evidence>
<feature type="domain" description="Fibronectin type-III" evidence="11">
    <location>
        <begin position="143"/>
        <end position="248"/>
    </location>
</feature>
<dbReference type="SUPFAM" id="SSF50677">
    <property type="entry name" value="ValRS/IleRS/LeuRS editing domain"/>
    <property type="match status" value="1"/>
</dbReference>
<dbReference type="PANTHER" id="PTHR45794">
    <property type="entry name" value="LEUCYL-TRNA SYNTHETASE"/>
    <property type="match status" value="1"/>
</dbReference>
<feature type="region of interest" description="Disordered" evidence="10">
    <location>
        <begin position="256"/>
        <end position="278"/>
    </location>
</feature>
<evidence type="ECO:0000256" key="5">
    <source>
        <dbReference type="ARBA" id="ARBA00022840"/>
    </source>
</evidence>
<dbReference type="InterPro" id="IPR013155">
    <property type="entry name" value="M/V/L/I-tRNA-synth_anticd-bd"/>
</dbReference>
<evidence type="ECO:0000256" key="7">
    <source>
        <dbReference type="ARBA" id="ARBA00023146"/>
    </source>
</evidence>
<dbReference type="STRING" id="2903.R1FGC6"/>
<dbReference type="KEGG" id="ehx:EMIHUDRAFT_462265"/>
<evidence type="ECO:0000313" key="13">
    <source>
        <dbReference type="Proteomes" id="UP000013827"/>
    </source>
</evidence>
<dbReference type="Proteomes" id="UP000013827">
    <property type="component" value="Unassembled WGS sequence"/>
</dbReference>
<evidence type="ECO:0000256" key="2">
    <source>
        <dbReference type="ARBA" id="ARBA00013164"/>
    </source>
</evidence>
<name>A0A0D3KQR5_EMIH1</name>
<dbReference type="Pfam" id="PF08264">
    <property type="entry name" value="Anticodon_1"/>
    <property type="match status" value="1"/>
</dbReference>
<dbReference type="eggNOG" id="KOG0437">
    <property type="taxonomic scope" value="Eukaryota"/>
</dbReference>
<dbReference type="PROSITE" id="PS00178">
    <property type="entry name" value="AA_TRNA_LIGASE_I"/>
    <property type="match status" value="1"/>
</dbReference>
<feature type="region of interest" description="Disordered" evidence="10">
    <location>
        <begin position="737"/>
        <end position="771"/>
    </location>
</feature>
<dbReference type="EnsemblProtists" id="EOD38100">
    <property type="protein sequence ID" value="EOD38100"/>
    <property type="gene ID" value="EMIHUDRAFT_462265"/>
</dbReference>
<dbReference type="AlphaFoldDB" id="A0A0D3KQR5"/>
<dbReference type="InterPro" id="IPR001412">
    <property type="entry name" value="aa-tRNA-synth_I_CS"/>
</dbReference>
<evidence type="ECO:0000256" key="9">
    <source>
        <dbReference type="RuleBase" id="RU363035"/>
    </source>
</evidence>
<reference evidence="13" key="1">
    <citation type="journal article" date="2013" name="Nature">
        <title>Pan genome of the phytoplankton Emiliania underpins its global distribution.</title>
        <authorList>
            <person name="Read B.A."/>
            <person name="Kegel J."/>
            <person name="Klute M.J."/>
            <person name="Kuo A."/>
            <person name="Lefebvre S.C."/>
            <person name="Maumus F."/>
            <person name="Mayer C."/>
            <person name="Miller J."/>
            <person name="Monier A."/>
            <person name="Salamov A."/>
            <person name="Young J."/>
            <person name="Aguilar M."/>
            <person name="Claverie J.M."/>
            <person name="Frickenhaus S."/>
            <person name="Gonzalez K."/>
            <person name="Herman E.K."/>
            <person name="Lin Y.C."/>
            <person name="Napier J."/>
            <person name="Ogata H."/>
            <person name="Sarno A.F."/>
            <person name="Shmutz J."/>
            <person name="Schroeder D."/>
            <person name="de Vargas C."/>
            <person name="Verret F."/>
            <person name="von Dassow P."/>
            <person name="Valentin K."/>
            <person name="Van de Peer Y."/>
            <person name="Wheeler G."/>
            <person name="Dacks J.B."/>
            <person name="Delwiche C.F."/>
            <person name="Dyhrman S.T."/>
            <person name="Glockner G."/>
            <person name="John U."/>
            <person name="Richards T."/>
            <person name="Worden A.Z."/>
            <person name="Zhang X."/>
            <person name="Grigoriev I.V."/>
            <person name="Allen A.E."/>
            <person name="Bidle K."/>
            <person name="Borodovsky M."/>
            <person name="Bowler C."/>
            <person name="Brownlee C."/>
            <person name="Cock J.M."/>
            <person name="Elias M."/>
            <person name="Gladyshev V.N."/>
            <person name="Groth M."/>
            <person name="Guda C."/>
            <person name="Hadaegh A."/>
            <person name="Iglesias-Rodriguez M.D."/>
            <person name="Jenkins J."/>
            <person name="Jones B.M."/>
            <person name="Lawson T."/>
            <person name="Leese F."/>
            <person name="Lindquist E."/>
            <person name="Lobanov A."/>
            <person name="Lomsadze A."/>
            <person name="Malik S.B."/>
            <person name="Marsh M.E."/>
            <person name="Mackinder L."/>
            <person name="Mock T."/>
            <person name="Mueller-Roeber B."/>
            <person name="Pagarete A."/>
            <person name="Parker M."/>
            <person name="Probert I."/>
            <person name="Quesneville H."/>
            <person name="Raines C."/>
            <person name="Rensing S.A."/>
            <person name="Riano-Pachon D.M."/>
            <person name="Richier S."/>
            <person name="Rokitta S."/>
            <person name="Shiraiwa Y."/>
            <person name="Soanes D.M."/>
            <person name="van der Giezen M."/>
            <person name="Wahlund T.M."/>
            <person name="Williams B."/>
            <person name="Wilson W."/>
            <person name="Wolfe G."/>
            <person name="Wurch L.L."/>
        </authorList>
    </citation>
    <scope>NUCLEOTIDE SEQUENCE</scope>
</reference>
<reference evidence="12" key="2">
    <citation type="submission" date="2024-10" db="UniProtKB">
        <authorList>
            <consortium name="EnsemblProtists"/>
        </authorList>
    </citation>
    <scope>IDENTIFICATION</scope>
</reference>
<dbReference type="NCBIfam" id="TIGR00395">
    <property type="entry name" value="leuS_arch"/>
    <property type="match status" value="1"/>
</dbReference>
<dbReference type="HOGENOM" id="CLU_004174_1_1_1"/>
<proteinExistence type="inferred from homology"/>
<dbReference type="PaxDb" id="2903-EOD38100"/>
<dbReference type="CDD" id="cd00063">
    <property type="entry name" value="FN3"/>
    <property type="match status" value="1"/>
</dbReference>
<dbReference type="InterPro" id="IPR014729">
    <property type="entry name" value="Rossmann-like_a/b/a_fold"/>
</dbReference>
<dbReference type="PANTHER" id="PTHR45794:SF1">
    <property type="entry name" value="LEUCINE--TRNA LIGASE, CYTOPLASMIC"/>
    <property type="match status" value="1"/>
</dbReference>
<keyword evidence="7 9" id="KW-0030">Aminoacyl-tRNA synthetase</keyword>
<evidence type="ECO:0000256" key="8">
    <source>
        <dbReference type="ARBA" id="ARBA00030520"/>
    </source>
</evidence>
<dbReference type="GO" id="GO:0006429">
    <property type="term" value="P:leucyl-tRNA aminoacylation"/>
    <property type="evidence" value="ECO:0007669"/>
    <property type="project" value="InterPro"/>
</dbReference>
<organism evidence="12 13">
    <name type="scientific">Emiliania huxleyi (strain CCMP1516)</name>
    <dbReference type="NCBI Taxonomy" id="280463"/>
    <lineage>
        <taxon>Eukaryota</taxon>
        <taxon>Haptista</taxon>
        <taxon>Haptophyta</taxon>
        <taxon>Prymnesiophyceae</taxon>
        <taxon>Isochrysidales</taxon>
        <taxon>Noelaerhabdaceae</taxon>
        <taxon>Emiliania</taxon>
    </lineage>
</organism>
<dbReference type="GO" id="GO:0005524">
    <property type="term" value="F:ATP binding"/>
    <property type="evidence" value="ECO:0007669"/>
    <property type="project" value="UniProtKB-KW"/>
</dbReference>
<dbReference type="InterPro" id="IPR013783">
    <property type="entry name" value="Ig-like_fold"/>
</dbReference>
<dbReference type="InterPro" id="IPR004493">
    <property type="entry name" value="Leu-tRNA-synth_Ia_arc/euk"/>
</dbReference>
<dbReference type="InterPro" id="IPR002300">
    <property type="entry name" value="aa-tRNA-synth_Ia"/>
</dbReference>
<evidence type="ECO:0000313" key="12">
    <source>
        <dbReference type="EnsemblProtists" id="EOD38100"/>
    </source>
</evidence>
<evidence type="ECO:0000256" key="1">
    <source>
        <dbReference type="ARBA" id="ARBA00005594"/>
    </source>
</evidence>
<keyword evidence="3 9" id="KW-0436">Ligase</keyword>
<keyword evidence="5 9" id="KW-0067">ATP-binding</keyword>
<dbReference type="EC" id="6.1.1.4" evidence="2"/>
<sequence length="1206" mass="131329">MPRFDFLPCFIDLVLDTRAVAGDDEMAAPRSTVRRDLLHDIEARAQAKWEETRAFEEDAPAEGTWDGGKYLVTFPYPYMNGRLHLGHAFSLTKAEFSVAFHRMRGEKALFPFAFHCTGMPIQAAAHKLKNEFALYGSPLPNFPTSPPEVVEGGVDAAGGAITIGWRAPTCTGGLALVEYLVLVREGPAGGEWQERARLPASAAEEGQCVARVDGLVVGSQYAFKVRTLLEGGAAGADSRPLAKSPDGKKDLKLMAAGGKAEKESKGGGGGKPKGKPQKVVAKTGGLMHQWDILRAMGLSPAEIVPFVDPVYWLEYFPPLGKTDLIRFGVGVDWRRSFITTDYNPYYDSFVRWQFAKLRAGGFVAFGKRPSIFSEADAQPCMDHDRDKGEGVAPQEYTAIKMRLLEPLPPVLAKFAGSQAGEGVVYLCAARAARNMAFQDLFPEWGRPKQLATFFGRELLGAAVKAGRSVRTGLAPLCPYERIHFLPLLTISMTKGTAIVTSVPSDSPDDYAAFMDMKNAKKREYYSGQAGAELRAEWIDPFEVVPVLQTPELGEVAAKFMCDKLGIASQKEVEKLKEAHDVCYTAGFYKGVMTAGPFAGLPVQEAKLKTKAKMVADGEAITYLEPEGLVTPRSTPDVECVVALVDQWYLKYGEEEWAARVGEHLGGLECYNPAVHKAFRDALGWLGDWACSRSFGLGTRMPWDTQFLIESLSDSTIYMAYYTVAHLLQGSSMFGTDRATAPAAPRQCTDRVPLKTHSGGSPANRRPSRPSSFWDHVLLGKPYEPAAGEAPVPAASLASMRREFEFWYPVDMRVSGKDLIPNHLTMSLYNHAAVWQDDPAKYPRSIFCNGHVQVDAEKMSKSKGNFIGLLQACEKWCADATRFACADAGDGILNANFDTTIADRSILSLTAELEWARAALAGSAKDASMRPAGAAATWLDAWFANEMNRLVLAVTEGFASMRFRDALKHAWYGMQEARDRYRSGCVESGLDAELTRRWVEWQALLMVPITPHWSEEVWSAVLGREGCAVRAAWPTPTAPIDAGVSAAGAYLFKVSSVIATAMANHEKKAAKAKGKGGKPADGGAAAPKPNQARLYVARKFPRWKERVLELLRGHFDADSGAVSEAVRAAISGCDEIKACNKGKQPMQFAAMMMEEAKLGGLSALALSMPFDEAGIHVYTEAHDSVPDAEMLASAAPGAPSVQLFHAE</sequence>
<keyword evidence="6 9" id="KW-0648">Protein biosynthesis</keyword>
<dbReference type="GO" id="GO:0002161">
    <property type="term" value="F:aminoacyl-tRNA deacylase activity"/>
    <property type="evidence" value="ECO:0007669"/>
    <property type="project" value="InterPro"/>
</dbReference>
<keyword evidence="4 9" id="KW-0547">Nucleotide-binding</keyword>
<evidence type="ECO:0000256" key="3">
    <source>
        <dbReference type="ARBA" id="ARBA00022598"/>
    </source>
</evidence>
<dbReference type="PROSITE" id="PS50853">
    <property type="entry name" value="FN3"/>
    <property type="match status" value="1"/>
</dbReference>
<dbReference type="InterPro" id="IPR003961">
    <property type="entry name" value="FN3_dom"/>
</dbReference>
<evidence type="ECO:0000256" key="6">
    <source>
        <dbReference type="ARBA" id="ARBA00022917"/>
    </source>
</evidence>
<dbReference type="SUPFAM" id="SSF52374">
    <property type="entry name" value="Nucleotidylyl transferase"/>
    <property type="match status" value="1"/>
</dbReference>
<dbReference type="Pfam" id="PF00133">
    <property type="entry name" value="tRNA-synt_1"/>
    <property type="match status" value="2"/>
</dbReference>
<dbReference type="InterPro" id="IPR009008">
    <property type="entry name" value="Val/Leu/Ile-tRNA-synth_edit"/>
</dbReference>
<dbReference type="Gene3D" id="2.60.40.10">
    <property type="entry name" value="Immunoglobulins"/>
    <property type="match status" value="1"/>
</dbReference>
<accession>A0A0D3KQR5</accession>
<dbReference type="SUPFAM" id="SSF49265">
    <property type="entry name" value="Fibronectin type III"/>
    <property type="match status" value="1"/>
</dbReference>
<dbReference type="InterPro" id="IPR036116">
    <property type="entry name" value="FN3_sf"/>
</dbReference>
<evidence type="ECO:0000259" key="11">
    <source>
        <dbReference type="PROSITE" id="PS50853"/>
    </source>
</evidence>
<dbReference type="InterPro" id="IPR009080">
    <property type="entry name" value="tRNAsynth_Ia_anticodon-bd"/>
</dbReference>
<dbReference type="Gene3D" id="3.90.740.10">
    <property type="entry name" value="Valyl/Leucyl/Isoleucyl-tRNA synthetase, editing domain"/>
    <property type="match status" value="1"/>
</dbReference>